<gene>
    <name evidence="1" type="ORF">SDC9_212264</name>
</gene>
<reference evidence="1" key="1">
    <citation type="submission" date="2019-08" db="EMBL/GenBank/DDBJ databases">
        <authorList>
            <person name="Kucharzyk K."/>
            <person name="Murdoch R.W."/>
            <person name="Higgins S."/>
            <person name="Loffler F."/>
        </authorList>
    </citation>
    <scope>NUCLEOTIDE SEQUENCE</scope>
</reference>
<name>A0A645JP00_9ZZZZ</name>
<dbReference type="InterPro" id="IPR036676">
    <property type="entry name" value="PurM-like_C_sf"/>
</dbReference>
<dbReference type="EMBL" id="VSSQ01145438">
    <property type="protein sequence ID" value="MPN64489.1"/>
    <property type="molecule type" value="Genomic_DNA"/>
</dbReference>
<protein>
    <submittedName>
        <fullName evidence="1">Uncharacterized protein</fullName>
    </submittedName>
</protein>
<dbReference type="SUPFAM" id="SSF56042">
    <property type="entry name" value="PurM C-terminal domain-like"/>
    <property type="match status" value="1"/>
</dbReference>
<comment type="caution">
    <text evidence="1">The sequence shown here is derived from an EMBL/GenBank/DDBJ whole genome shotgun (WGS) entry which is preliminary data.</text>
</comment>
<dbReference type="AlphaFoldDB" id="A0A645JP00"/>
<organism evidence="1">
    <name type="scientific">bioreactor metagenome</name>
    <dbReference type="NCBI Taxonomy" id="1076179"/>
    <lineage>
        <taxon>unclassified sequences</taxon>
        <taxon>metagenomes</taxon>
        <taxon>ecological metagenomes</taxon>
    </lineage>
</organism>
<sequence>MFDPQTAGGLLISVAESDADRLLSALGEQNDWSRIIGHAVPQGEATIWVK</sequence>
<proteinExistence type="predicted"/>
<accession>A0A645JP00</accession>
<dbReference type="Gene3D" id="3.90.650.10">
    <property type="entry name" value="PurM-like C-terminal domain"/>
    <property type="match status" value="1"/>
</dbReference>
<evidence type="ECO:0000313" key="1">
    <source>
        <dbReference type="EMBL" id="MPN64489.1"/>
    </source>
</evidence>